<keyword evidence="2" id="KW-1133">Transmembrane helix</keyword>
<keyword evidence="4" id="KW-1185">Reference proteome</keyword>
<keyword evidence="1" id="KW-0175">Coiled coil</keyword>
<dbReference type="AlphaFoldDB" id="A0A438M5Q7"/>
<dbReference type="Proteomes" id="UP000284824">
    <property type="component" value="Unassembled WGS sequence"/>
</dbReference>
<accession>A0A438M5Q7</accession>
<dbReference type="EMBL" id="SAUN01000001">
    <property type="protein sequence ID" value="RVX41139.1"/>
    <property type="molecule type" value="Genomic_DNA"/>
</dbReference>
<sequence>MILISAGLVIASVVLLIAGFVASAVPLISASIVTSILAALFLVLGGYIRRKELFPQAAAQLVEPEPALEDELATIAKTLLRQAARLAEVEADVRARAAEAEKLQIEAKEHARRARESQEYAAAQEKAAEAVEEVLKNRTDTLAKFFAHQSRKTQISFLVIGAVLGGVVGVGIQELVNLL</sequence>
<comment type="caution">
    <text evidence="3">The sequence shown here is derived from an EMBL/GenBank/DDBJ whole genome shotgun (WGS) entry which is preliminary data.</text>
</comment>
<protein>
    <submittedName>
        <fullName evidence="3">HAUS augmin-like complex subunit 3-like protein</fullName>
    </submittedName>
</protein>
<feature type="coiled-coil region" evidence="1">
    <location>
        <begin position="86"/>
        <end position="133"/>
    </location>
</feature>
<organism evidence="3 4">
    <name type="scientific">Nonomuraea polychroma</name>
    <dbReference type="NCBI Taxonomy" id="46176"/>
    <lineage>
        <taxon>Bacteria</taxon>
        <taxon>Bacillati</taxon>
        <taxon>Actinomycetota</taxon>
        <taxon>Actinomycetes</taxon>
        <taxon>Streptosporangiales</taxon>
        <taxon>Streptosporangiaceae</taxon>
        <taxon>Nonomuraea</taxon>
    </lineage>
</organism>
<keyword evidence="2" id="KW-0472">Membrane</keyword>
<feature type="transmembrane region" description="Helical" evidence="2">
    <location>
        <begin position="28"/>
        <end position="48"/>
    </location>
</feature>
<proteinExistence type="predicted"/>
<keyword evidence="2" id="KW-0812">Transmembrane</keyword>
<dbReference type="RefSeq" id="WP_127933423.1">
    <property type="nucleotide sequence ID" value="NZ_SAUN01000001.1"/>
</dbReference>
<gene>
    <name evidence="3" type="ORF">EDD27_3608</name>
</gene>
<evidence type="ECO:0000313" key="4">
    <source>
        <dbReference type="Proteomes" id="UP000284824"/>
    </source>
</evidence>
<evidence type="ECO:0000313" key="3">
    <source>
        <dbReference type="EMBL" id="RVX41139.1"/>
    </source>
</evidence>
<reference evidence="3 4" key="1">
    <citation type="submission" date="2019-01" db="EMBL/GenBank/DDBJ databases">
        <title>Sequencing the genomes of 1000 actinobacteria strains.</title>
        <authorList>
            <person name="Klenk H.-P."/>
        </authorList>
    </citation>
    <scope>NUCLEOTIDE SEQUENCE [LARGE SCALE GENOMIC DNA]</scope>
    <source>
        <strain evidence="3 4">DSM 43925</strain>
    </source>
</reference>
<evidence type="ECO:0000256" key="1">
    <source>
        <dbReference type="SAM" id="Coils"/>
    </source>
</evidence>
<name>A0A438M5Q7_9ACTN</name>
<evidence type="ECO:0000256" key="2">
    <source>
        <dbReference type="SAM" id="Phobius"/>
    </source>
</evidence>
<feature type="transmembrane region" description="Helical" evidence="2">
    <location>
        <begin position="155"/>
        <end position="176"/>
    </location>
</feature>